<organism evidence="3 4">
    <name type="scientific">Sphingomonas changbaiensis NBRC 104936</name>
    <dbReference type="NCBI Taxonomy" id="1219043"/>
    <lineage>
        <taxon>Bacteria</taxon>
        <taxon>Pseudomonadati</taxon>
        <taxon>Pseudomonadota</taxon>
        <taxon>Alphaproteobacteria</taxon>
        <taxon>Sphingomonadales</taxon>
        <taxon>Sphingomonadaceae</taxon>
        <taxon>Sphingomonas</taxon>
    </lineage>
</organism>
<feature type="region of interest" description="Disordered" evidence="1">
    <location>
        <begin position="215"/>
        <end position="237"/>
    </location>
</feature>
<dbReference type="STRING" id="1219043.SCH01S_16_01450"/>
<accession>A0A0E9MMI0</accession>
<evidence type="ECO:0000256" key="1">
    <source>
        <dbReference type="SAM" id="MobiDB-lite"/>
    </source>
</evidence>
<keyword evidence="2" id="KW-0812">Transmembrane</keyword>
<comment type="caution">
    <text evidence="3">The sequence shown here is derived from an EMBL/GenBank/DDBJ whole genome shotgun (WGS) entry which is preliminary data.</text>
</comment>
<name>A0A0E9MMI0_9SPHN</name>
<proteinExistence type="predicted"/>
<dbReference type="OrthoDB" id="7432392at2"/>
<keyword evidence="2" id="KW-1133">Transmembrane helix</keyword>
<evidence type="ECO:0000313" key="3">
    <source>
        <dbReference type="EMBL" id="GAO38626.1"/>
    </source>
</evidence>
<dbReference type="AlphaFoldDB" id="A0A0E9MMI0"/>
<reference evidence="3 4" key="1">
    <citation type="submission" date="2015-04" db="EMBL/GenBank/DDBJ databases">
        <title>Whole genome shotgun sequence of Sphingomonas changbaiensis NBRC 104936.</title>
        <authorList>
            <person name="Katano-Makiyama Y."/>
            <person name="Hosoyama A."/>
            <person name="Hashimoto M."/>
            <person name="Noguchi M."/>
            <person name="Tsuchikane K."/>
            <person name="Ohji S."/>
            <person name="Yamazoe A."/>
            <person name="Ichikawa N."/>
            <person name="Kimura A."/>
            <person name="Fujita N."/>
        </authorList>
    </citation>
    <scope>NUCLEOTIDE SEQUENCE [LARGE SCALE GENOMIC DNA]</scope>
    <source>
        <strain evidence="3 4">NBRC 104936</strain>
    </source>
</reference>
<feature type="transmembrane region" description="Helical" evidence="2">
    <location>
        <begin position="25"/>
        <end position="45"/>
    </location>
</feature>
<sequence length="237" mass="25289">MHLIRTKAPPFASLLSRLRRDRSGLALIEFAYAMPAVMGMGMYGIETANLAQTHLRVSQIALMLADNASRAGADAAGGTIQQLREIDINDVMQGVRLQGARIDLANNGRVTLSSLETNSSGGQWIHWQRCLGMKRGVGWDSSFGTAGTGSTGTGFAGMGRAGAEVKAPAGEAVIFVEVNYQYKPLFGTWLIGAPRIQYTASYLVRDKRDLSVNNGAGIDDPTPSVGSAKMTCDKYTA</sequence>
<keyword evidence="4" id="KW-1185">Reference proteome</keyword>
<dbReference type="EMBL" id="BBWU01000016">
    <property type="protein sequence ID" value="GAO38626.1"/>
    <property type="molecule type" value="Genomic_DNA"/>
</dbReference>
<evidence type="ECO:0000256" key="2">
    <source>
        <dbReference type="SAM" id="Phobius"/>
    </source>
</evidence>
<gene>
    <name evidence="3" type="ORF">SCH01S_16_01450</name>
</gene>
<dbReference type="Proteomes" id="UP000033202">
    <property type="component" value="Unassembled WGS sequence"/>
</dbReference>
<evidence type="ECO:0000313" key="4">
    <source>
        <dbReference type="Proteomes" id="UP000033202"/>
    </source>
</evidence>
<keyword evidence="2" id="KW-0472">Membrane</keyword>
<protein>
    <submittedName>
        <fullName evidence="3">Uncharacterized protein</fullName>
    </submittedName>
</protein>